<keyword evidence="1" id="KW-0433">Leucine-rich repeat</keyword>
<organism evidence="5 6">
    <name type="scientific">Liquidambar formosana</name>
    <name type="common">Formosan gum</name>
    <dbReference type="NCBI Taxonomy" id="63359"/>
    <lineage>
        <taxon>Eukaryota</taxon>
        <taxon>Viridiplantae</taxon>
        <taxon>Streptophyta</taxon>
        <taxon>Embryophyta</taxon>
        <taxon>Tracheophyta</taxon>
        <taxon>Spermatophyta</taxon>
        <taxon>Magnoliopsida</taxon>
        <taxon>eudicotyledons</taxon>
        <taxon>Gunneridae</taxon>
        <taxon>Pentapetalae</taxon>
        <taxon>Saxifragales</taxon>
        <taxon>Altingiaceae</taxon>
        <taxon>Liquidambar</taxon>
    </lineage>
</organism>
<feature type="domain" description="Disease resistance protein Roq1-like winged-helix" evidence="4">
    <location>
        <begin position="229"/>
        <end position="297"/>
    </location>
</feature>
<dbReference type="InterPro" id="IPR002182">
    <property type="entry name" value="NB-ARC"/>
</dbReference>
<comment type="caution">
    <text evidence="5">The sequence shown here is derived from an EMBL/GenBank/DDBJ whole genome shotgun (WGS) entry which is preliminary data.</text>
</comment>
<dbReference type="InterPro" id="IPR044974">
    <property type="entry name" value="Disease_R_plants"/>
</dbReference>
<proteinExistence type="predicted"/>
<dbReference type="GO" id="GO:0006952">
    <property type="term" value="P:defense response"/>
    <property type="evidence" value="ECO:0007669"/>
    <property type="project" value="InterPro"/>
</dbReference>
<feature type="domain" description="NB-ARC" evidence="3">
    <location>
        <begin position="57"/>
        <end position="162"/>
    </location>
</feature>
<dbReference type="PANTHER" id="PTHR11017:SF570">
    <property type="entry name" value="DISEASE RESISTANCE PROTEIN (TIR-NBS CLASS)-RELATED"/>
    <property type="match status" value="1"/>
</dbReference>
<dbReference type="AlphaFoldDB" id="A0AAP0X9X3"/>
<dbReference type="SUPFAM" id="SSF52540">
    <property type="entry name" value="P-loop containing nucleoside triphosphate hydrolases"/>
    <property type="match status" value="1"/>
</dbReference>
<dbReference type="SUPFAM" id="SSF46785">
    <property type="entry name" value="Winged helix' DNA-binding domain"/>
    <property type="match status" value="1"/>
</dbReference>
<dbReference type="Proteomes" id="UP001415857">
    <property type="component" value="Unassembled WGS sequence"/>
</dbReference>
<protein>
    <recommendedName>
        <fullName evidence="7">NB-ARC domain-containing protein</fullName>
    </recommendedName>
</protein>
<name>A0AAP0X9X3_LIQFO</name>
<evidence type="ECO:0000259" key="3">
    <source>
        <dbReference type="Pfam" id="PF00931"/>
    </source>
</evidence>
<sequence length="324" mass="37034">MSLVPWEAGMVNSELDLEISCYMAIALKQRIELYPVHPFFDPDVRETSLQNKGLVDLQNQLISRILKGECSNIVDVDDGINTIKDIVCKKKVLIVLDDVDEKSQFDKLVGKRDWFCSGSRIIVTTSNKGVLNQLEVDKTYEPGVMEPGHSLELFSRHAFRSDSPPKDYDILSNEIVSTAAGLPLALVVFGSLFMGKGKDKWEGLLAKLKKIPNKKVLDKLMISYEALEHEEKQIFLDIACLFIGKDKKYPCYMWDACEFYPQSGIDVLVLRSLVKIQDDEFMMHDQLRLLGREIVRQENLNHGGERSRLWLKEEALHILESRMI</sequence>
<dbReference type="PRINTS" id="PR00364">
    <property type="entry name" value="DISEASERSIST"/>
</dbReference>
<evidence type="ECO:0000259" key="4">
    <source>
        <dbReference type="Pfam" id="PF23282"/>
    </source>
</evidence>
<keyword evidence="2" id="KW-0677">Repeat</keyword>
<dbReference type="EMBL" id="JBBPBK010000001">
    <property type="protein sequence ID" value="KAK9292553.1"/>
    <property type="molecule type" value="Genomic_DNA"/>
</dbReference>
<dbReference type="PANTHER" id="PTHR11017">
    <property type="entry name" value="LEUCINE-RICH REPEAT-CONTAINING PROTEIN"/>
    <property type="match status" value="1"/>
</dbReference>
<dbReference type="Gene3D" id="3.40.50.300">
    <property type="entry name" value="P-loop containing nucleotide triphosphate hydrolases"/>
    <property type="match status" value="1"/>
</dbReference>
<accession>A0AAP0X9X3</accession>
<dbReference type="GO" id="GO:0043531">
    <property type="term" value="F:ADP binding"/>
    <property type="evidence" value="ECO:0007669"/>
    <property type="project" value="InterPro"/>
</dbReference>
<dbReference type="Gene3D" id="1.10.8.430">
    <property type="entry name" value="Helical domain of apoptotic protease-activating factors"/>
    <property type="match status" value="1"/>
</dbReference>
<reference evidence="5 6" key="1">
    <citation type="journal article" date="2024" name="Plant J.">
        <title>Genome sequences and population genomics reveal climatic adaptation and genomic divergence between two closely related sweetgum species.</title>
        <authorList>
            <person name="Xu W.Q."/>
            <person name="Ren C.Q."/>
            <person name="Zhang X.Y."/>
            <person name="Comes H.P."/>
            <person name="Liu X.H."/>
            <person name="Li Y.G."/>
            <person name="Kettle C.J."/>
            <person name="Jalonen R."/>
            <person name="Gaisberger H."/>
            <person name="Ma Y.Z."/>
            <person name="Qiu Y.X."/>
        </authorList>
    </citation>
    <scope>NUCLEOTIDE SEQUENCE [LARGE SCALE GENOMIC DNA]</scope>
    <source>
        <strain evidence="5">Hangzhou</strain>
    </source>
</reference>
<evidence type="ECO:0000256" key="2">
    <source>
        <dbReference type="ARBA" id="ARBA00022737"/>
    </source>
</evidence>
<dbReference type="InterPro" id="IPR042197">
    <property type="entry name" value="Apaf_helical"/>
</dbReference>
<dbReference type="Pfam" id="PF23282">
    <property type="entry name" value="WHD_ROQ1"/>
    <property type="match status" value="1"/>
</dbReference>
<evidence type="ECO:0000313" key="6">
    <source>
        <dbReference type="Proteomes" id="UP001415857"/>
    </source>
</evidence>
<gene>
    <name evidence="5" type="ORF">L1049_020527</name>
</gene>
<evidence type="ECO:0000313" key="5">
    <source>
        <dbReference type="EMBL" id="KAK9292553.1"/>
    </source>
</evidence>
<dbReference type="InterPro" id="IPR036390">
    <property type="entry name" value="WH_DNA-bd_sf"/>
</dbReference>
<dbReference type="InterPro" id="IPR058192">
    <property type="entry name" value="WHD_ROQ1-like"/>
</dbReference>
<keyword evidence="6" id="KW-1185">Reference proteome</keyword>
<evidence type="ECO:0008006" key="7">
    <source>
        <dbReference type="Google" id="ProtNLM"/>
    </source>
</evidence>
<evidence type="ECO:0000256" key="1">
    <source>
        <dbReference type="ARBA" id="ARBA00022614"/>
    </source>
</evidence>
<dbReference type="Pfam" id="PF00931">
    <property type="entry name" value="NB-ARC"/>
    <property type="match status" value="1"/>
</dbReference>
<dbReference type="InterPro" id="IPR027417">
    <property type="entry name" value="P-loop_NTPase"/>
</dbReference>